<dbReference type="HOGENOM" id="CLU_1148451_0_0_1"/>
<organism evidence="5 6">
    <name type="scientific">Rhodnius prolixus</name>
    <name type="common">Triatomid bug</name>
    <dbReference type="NCBI Taxonomy" id="13249"/>
    <lineage>
        <taxon>Eukaryota</taxon>
        <taxon>Metazoa</taxon>
        <taxon>Ecdysozoa</taxon>
        <taxon>Arthropoda</taxon>
        <taxon>Hexapoda</taxon>
        <taxon>Insecta</taxon>
        <taxon>Pterygota</taxon>
        <taxon>Neoptera</taxon>
        <taxon>Paraneoptera</taxon>
        <taxon>Hemiptera</taxon>
        <taxon>Heteroptera</taxon>
        <taxon>Panheteroptera</taxon>
        <taxon>Cimicomorpha</taxon>
        <taxon>Reduviidae</taxon>
        <taxon>Triatominae</taxon>
        <taxon>Rhodnius</taxon>
    </lineage>
</organism>
<evidence type="ECO:0000256" key="4">
    <source>
        <dbReference type="ARBA" id="ARBA00023136"/>
    </source>
</evidence>
<accession>T1HHR3</accession>
<dbReference type="InterPro" id="IPR045119">
    <property type="entry name" value="SUN1-5"/>
</dbReference>
<protein>
    <submittedName>
        <fullName evidence="5">SUN domain-containing protein</fullName>
    </submittedName>
</protein>
<dbReference type="PANTHER" id="PTHR12911">
    <property type="entry name" value="SAD1/UNC-84-LIKE PROTEIN-RELATED"/>
    <property type="match status" value="1"/>
</dbReference>
<reference evidence="5" key="1">
    <citation type="submission" date="2015-05" db="UniProtKB">
        <authorList>
            <consortium name="EnsemblMetazoa"/>
        </authorList>
    </citation>
    <scope>IDENTIFICATION</scope>
</reference>
<dbReference type="Pfam" id="PF07738">
    <property type="entry name" value="Sad1_UNC"/>
    <property type="match status" value="1"/>
</dbReference>
<keyword evidence="4" id="KW-0472">Membrane</keyword>
<evidence type="ECO:0000256" key="1">
    <source>
        <dbReference type="ARBA" id="ARBA00004370"/>
    </source>
</evidence>
<dbReference type="Proteomes" id="UP000015103">
    <property type="component" value="Unassembled WGS sequence"/>
</dbReference>
<dbReference type="EnsemblMetazoa" id="RPRC003586-RA">
    <property type="protein sequence ID" value="RPRC003586-PA"/>
    <property type="gene ID" value="RPRC003586"/>
</dbReference>
<dbReference type="GO" id="GO:0043495">
    <property type="term" value="F:protein-membrane adaptor activity"/>
    <property type="evidence" value="ECO:0007669"/>
    <property type="project" value="TreeGrafter"/>
</dbReference>
<proteinExistence type="predicted"/>
<dbReference type="GO" id="GO:0034993">
    <property type="term" value="C:meiotic nuclear membrane microtubule tethering complex"/>
    <property type="evidence" value="ECO:0007669"/>
    <property type="project" value="TreeGrafter"/>
</dbReference>
<evidence type="ECO:0000256" key="2">
    <source>
        <dbReference type="ARBA" id="ARBA00022692"/>
    </source>
</evidence>
<dbReference type="OMA" id="CEPRCIR"/>
<keyword evidence="2" id="KW-0812">Transmembrane</keyword>
<keyword evidence="6" id="KW-1185">Reference proteome</keyword>
<evidence type="ECO:0000313" key="6">
    <source>
        <dbReference type="Proteomes" id="UP000015103"/>
    </source>
</evidence>
<keyword evidence="3" id="KW-1133">Transmembrane helix</keyword>
<dbReference type="PROSITE" id="PS51469">
    <property type="entry name" value="SUN"/>
    <property type="match status" value="1"/>
</dbReference>
<dbReference type="eggNOG" id="KOG2687">
    <property type="taxonomic scope" value="Eukaryota"/>
</dbReference>
<dbReference type="EMBL" id="ACPB03019960">
    <property type="status" value="NOT_ANNOTATED_CDS"/>
    <property type="molecule type" value="Genomic_DNA"/>
</dbReference>
<dbReference type="InterPro" id="IPR012919">
    <property type="entry name" value="SUN_dom"/>
</dbReference>
<dbReference type="STRING" id="13249.T1HHR3"/>
<dbReference type="AlphaFoldDB" id="T1HHR3"/>
<name>T1HHR3_RHOPR</name>
<dbReference type="Gene3D" id="2.60.120.260">
    <property type="entry name" value="Galactose-binding domain-like"/>
    <property type="match status" value="1"/>
</dbReference>
<sequence>MSSSKSEGCPTGPNISRDEEFTGNVRRRCIPVDCIPTCPTCQEHNYSFSIVKKSLKCFGIIFIIAYLASYLGSCFQSENYPYNDDIPSTAGAGQSSITAETNGEKKLEASVVPGECWALGGDKGTVVMQLISQVLITHVSLEHISAKLSPTGDISSAPKEFVLKGLASIDDKVPHTYGTFMYSNSGPTLQTFTVQNPTPKPYEIVEFSVLSNHGNKEFTCIYRVRIHGKPAPKQDVKKKSSV</sequence>
<evidence type="ECO:0000256" key="3">
    <source>
        <dbReference type="ARBA" id="ARBA00022989"/>
    </source>
</evidence>
<dbReference type="VEuPathDB" id="VectorBase:RPRC003586"/>
<dbReference type="PANTHER" id="PTHR12911:SF8">
    <property type="entry name" value="KLAROID PROTEIN-RELATED"/>
    <property type="match status" value="1"/>
</dbReference>
<evidence type="ECO:0000313" key="5">
    <source>
        <dbReference type="EnsemblMetazoa" id="RPRC003586-PA"/>
    </source>
</evidence>
<comment type="subcellular location">
    <subcellularLocation>
        <location evidence="1">Membrane</location>
    </subcellularLocation>
</comment>
<dbReference type="InParanoid" id="T1HHR3"/>